<dbReference type="Proteomes" id="UP000827092">
    <property type="component" value="Unassembled WGS sequence"/>
</dbReference>
<organism evidence="2 3">
    <name type="scientific">Oedothorax gibbosus</name>
    <dbReference type="NCBI Taxonomy" id="931172"/>
    <lineage>
        <taxon>Eukaryota</taxon>
        <taxon>Metazoa</taxon>
        <taxon>Ecdysozoa</taxon>
        <taxon>Arthropoda</taxon>
        <taxon>Chelicerata</taxon>
        <taxon>Arachnida</taxon>
        <taxon>Araneae</taxon>
        <taxon>Araneomorphae</taxon>
        <taxon>Entelegynae</taxon>
        <taxon>Araneoidea</taxon>
        <taxon>Linyphiidae</taxon>
        <taxon>Erigoninae</taxon>
        <taxon>Oedothorax</taxon>
    </lineage>
</organism>
<dbReference type="AlphaFoldDB" id="A0AAV6TEI3"/>
<sequence length="86" mass="9570">MCLRFGRVSLRNGFLRSLGPTDPCLTAVHMEPFSSFSPQGSHLKICYYTKICTGGGSRRAHARHLNARHRDPPTHCGVNLHEEALP</sequence>
<protein>
    <submittedName>
        <fullName evidence="2">Uncharacterized protein</fullName>
    </submittedName>
</protein>
<feature type="region of interest" description="Disordered" evidence="1">
    <location>
        <begin position="67"/>
        <end position="86"/>
    </location>
</feature>
<gene>
    <name evidence="2" type="ORF">JTE90_023633</name>
</gene>
<comment type="caution">
    <text evidence="2">The sequence shown here is derived from an EMBL/GenBank/DDBJ whole genome shotgun (WGS) entry which is preliminary data.</text>
</comment>
<evidence type="ECO:0000313" key="2">
    <source>
        <dbReference type="EMBL" id="KAG8158696.1"/>
    </source>
</evidence>
<proteinExistence type="predicted"/>
<keyword evidence="3" id="KW-1185">Reference proteome</keyword>
<name>A0AAV6TEI3_9ARAC</name>
<accession>A0AAV6TEI3</accession>
<dbReference type="EMBL" id="JAFNEN010005901">
    <property type="protein sequence ID" value="KAG8158696.1"/>
    <property type="molecule type" value="Genomic_DNA"/>
</dbReference>
<evidence type="ECO:0000313" key="3">
    <source>
        <dbReference type="Proteomes" id="UP000827092"/>
    </source>
</evidence>
<reference evidence="2 3" key="1">
    <citation type="journal article" date="2022" name="Nat. Ecol. Evol.">
        <title>A masculinizing supergene underlies an exaggerated male reproductive morph in a spider.</title>
        <authorList>
            <person name="Hendrickx F."/>
            <person name="De Corte Z."/>
            <person name="Sonet G."/>
            <person name="Van Belleghem S.M."/>
            <person name="Kostlbacher S."/>
            <person name="Vangestel C."/>
        </authorList>
    </citation>
    <scope>NUCLEOTIDE SEQUENCE [LARGE SCALE GENOMIC DNA]</scope>
    <source>
        <strain evidence="2">W744_W776</strain>
    </source>
</reference>
<evidence type="ECO:0000256" key="1">
    <source>
        <dbReference type="SAM" id="MobiDB-lite"/>
    </source>
</evidence>